<keyword evidence="2" id="KW-1185">Reference proteome</keyword>
<comment type="caution">
    <text evidence="1">The sequence shown here is derived from an EMBL/GenBank/DDBJ whole genome shotgun (WGS) entry which is preliminary data.</text>
</comment>
<gene>
    <name evidence="1" type="ORF">QE152_g32060</name>
</gene>
<dbReference type="Proteomes" id="UP001458880">
    <property type="component" value="Unassembled WGS sequence"/>
</dbReference>
<evidence type="ECO:0000313" key="2">
    <source>
        <dbReference type="Proteomes" id="UP001458880"/>
    </source>
</evidence>
<accession>A0AAW1J002</accession>
<evidence type="ECO:0000313" key="1">
    <source>
        <dbReference type="EMBL" id="KAK9696202.1"/>
    </source>
</evidence>
<protein>
    <submittedName>
        <fullName evidence="1">Uncharacterized protein</fullName>
    </submittedName>
</protein>
<organism evidence="1 2">
    <name type="scientific">Popillia japonica</name>
    <name type="common">Japanese beetle</name>
    <dbReference type="NCBI Taxonomy" id="7064"/>
    <lineage>
        <taxon>Eukaryota</taxon>
        <taxon>Metazoa</taxon>
        <taxon>Ecdysozoa</taxon>
        <taxon>Arthropoda</taxon>
        <taxon>Hexapoda</taxon>
        <taxon>Insecta</taxon>
        <taxon>Pterygota</taxon>
        <taxon>Neoptera</taxon>
        <taxon>Endopterygota</taxon>
        <taxon>Coleoptera</taxon>
        <taxon>Polyphaga</taxon>
        <taxon>Scarabaeiformia</taxon>
        <taxon>Scarabaeidae</taxon>
        <taxon>Rutelinae</taxon>
        <taxon>Popillia</taxon>
    </lineage>
</organism>
<dbReference type="EMBL" id="JASPKY010000459">
    <property type="protein sequence ID" value="KAK9696202.1"/>
    <property type="molecule type" value="Genomic_DNA"/>
</dbReference>
<reference evidence="1 2" key="1">
    <citation type="journal article" date="2024" name="BMC Genomics">
        <title>De novo assembly and annotation of Popillia japonica's genome with initial clues to its potential as an invasive pest.</title>
        <authorList>
            <person name="Cucini C."/>
            <person name="Boschi S."/>
            <person name="Funari R."/>
            <person name="Cardaioli E."/>
            <person name="Iannotti N."/>
            <person name="Marturano G."/>
            <person name="Paoli F."/>
            <person name="Bruttini M."/>
            <person name="Carapelli A."/>
            <person name="Frati F."/>
            <person name="Nardi F."/>
        </authorList>
    </citation>
    <scope>NUCLEOTIDE SEQUENCE [LARGE SCALE GENOMIC DNA]</scope>
    <source>
        <strain evidence="1">DMR45628</strain>
    </source>
</reference>
<sequence length="84" mass="9215">MLKKISTTQAKGLVAAMPKCVLLFVDFAGTLAKLKNKYLRKINVSCKISEAGTSRMYIGHVKGLAVEVDVCILDNRSQNPTFVQ</sequence>
<proteinExistence type="predicted"/>
<dbReference type="AlphaFoldDB" id="A0AAW1J002"/>
<name>A0AAW1J002_POPJA</name>